<organism evidence="2 3">
    <name type="scientific">Corchorus capsularis</name>
    <name type="common">Jute</name>
    <dbReference type="NCBI Taxonomy" id="210143"/>
    <lineage>
        <taxon>Eukaryota</taxon>
        <taxon>Viridiplantae</taxon>
        <taxon>Streptophyta</taxon>
        <taxon>Embryophyta</taxon>
        <taxon>Tracheophyta</taxon>
        <taxon>Spermatophyta</taxon>
        <taxon>Magnoliopsida</taxon>
        <taxon>eudicotyledons</taxon>
        <taxon>Gunneridae</taxon>
        <taxon>Pentapetalae</taxon>
        <taxon>rosids</taxon>
        <taxon>malvids</taxon>
        <taxon>Malvales</taxon>
        <taxon>Malvaceae</taxon>
        <taxon>Grewioideae</taxon>
        <taxon>Apeibeae</taxon>
        <taxon>Corchorus</taxon>
    </lineage>
</organism>
<dbReference type="OrthoDB" id="1305902at2759"/>
<evidence type="ECO:0000259" key="1">
    <source>
        <dbReference type="Pfam" id="PF03732"/>
    </source>
</evidence>
<protein>
    <submittedName>
        <fullName evidence="2">Retrotransposon gag protein</fullName>
    </submittedName>
</protein>
<gene>
    <name evidence="2" type="ORF">CCACVL1_24318</name>
</gene>
<comment type="caution">
    <text evidence="2">The sequence shown here is derived from an EMBL/GenBank/DDBJ whole genome shotgun (WGS) entry which is preliminary data.</text>
</comment>
<accession>A0A1R3GQ96</accession>
<sequence>MVAANPSCIRLSPAARNYELKQTNLTMIPQFNGLLGEDALAFIWHFVSTVQTFPLFNISEGELFMRAIDLRAKISSFQQKPGEAFHEAWEHFPELLSQCPHHLFSDEFLVQRFYDGLTSLWQSLVDLACNGDYGDKTTDKIELVNRDTKPQAPEACAYCGLYDHSTNGCMNVDPSTMGYEDVNYLGGYAAKDPKNDLFSPTYNPGWRNHPNLSWRNLGRDGSWRIVGGYPIRPNLFRADLDSDIWIWGGCG</sequence>
<name>A0A1R3GQ96_COCAP</name>
<dbReference type="Proteomes" id="UP000188268">
    <property type="component" value="Unassembled WGS sequence"/>
</dbReference>
<dbReference type="EMBL" id="AWWV01013733">
    <property type="protein sequence ID" value="OMO60231.1"/>
    <property type="molecule type" value="Genomic_DNA"/>
</dbReference>
<evidence type="ECO:0000313" key="2">
    <source>
        <dbReference type="EMBL" id="OMO60231.1"/>
    </source>
</evidence>
<evidence type="ECO:0000313" key="3">
    <source>
        <dbReference type="Proteomes" id="UP000188268"/>
    </source>
</evidence>
<dbReference type="Gramene" id="OMO60231">
    <property type="protein sequence ID" value="OMO60231"/>
    <property type="gene ID" value="CCACVL1_24318"/>
</dbReference>
<reference evidence="2 3" key="1">
    <citation type="submission" date="2013-09" db="EMBL/GenBank/DDBJ databases">
        <title>Corchorus capsularis genome sequencing.</title>
        <authorList>
            <person name="Alam M."/>
            <person name="Haque M.S."/>
            <person name="Islam M.S."/>
            <person name="Emdad E.M."/>
            <person name="Islam M.M."/>
            <person name="Ahmed B."/>
            <person name="Halim A."/>
            <person name="Hossen Q.M.M."/>
            <person name="Hossain M.Z."/>
            <person name="Ahmed R."/>
            <person name="Khan M.M."/>
            <person name="Islam R."/>
            <person name="Rashid M.M."/>
            <person name="Khan S.A."/>
            <person name="Rahman M.S."/>
            <person name="Alam M."/>
        </authorList>
    </citation>
    <scope>NUCLEOTIDE SEQUENCE [LARGE SCALE GENOMIC DNA]</scope>
    <source>
        <strain evidence="3">cv. CVL-1</strain>
        <tissue evidence="2">Whole seedling</tissue>
    </source>
</reference>
<keyword evidence="3" id="KW-1185">Reference proteome</keyword>
<dbReference type="AlphaFoldDB" id="A0A1R3GQ96"/>
<proteinExistence type="predicted"/>
<dbReference type="InterPro" id="IPR005162">
    <property type="entry name" value="Retrotrans_gag_dom"/>
</dbReference>
<feature type="domain" description="Retrotransposon gag" evidence="1">
    <location>
        <begin position="66"/>
        <end position="118"/>
    </location>
</feature>
<dbReference type="Pfam" id="PF03732">
    <property type="entry name" value="Retrotrans_gag"/>
    <property type="match status" value="1"/>
</dbReference>